<dbReference type="EMBL" id="FOQY01000016">
    <property type="protein sequence ID" value="SFK06847.1"/>
    <property type="molecule type" value="Genomic_DNA"/>
</dbReference>
<dbReference type="Proteomes" id="UP000199111">
    <property type="component" value="Unassembled WGS sequence"/>
</dbReference>
<sequence>MVRPLTDAVAAVAVVGMFWVLPTVSAAPWPRMVAGSVPAAVTAGAMIFRRRLPFATTIAAGVATFMGGVLRVCQDPMLAAAWCLYPLAVERARRTRLVVAVLAGVFAARCPRPSRLRRVDGRLLERRSIMAH</sequence>
<reference evidence="2" key="1">
    <citation type="submission" date="2016-10" db="EMBL/GenBank/DDBJ databases">
        <authorList>
            <person name="Varghese N."/>
            <person name="Submissions S."/>
        </authorList>
    </citation>
    <scope>NUCLEOTIDE SEQUENCE [LARGE SCALE GENOMIC DNA]</scope>
    <source>
        <strain evidence="2">CGMCC 4.2126</strain>
    </source>
</reference>
<dbReference type="AlphaFoldDB" id="A0A1I3WJ12"/>
<protein>
    <submittedName>
        <fullName evidence="1">Uncharacterized protein</fullName>
    </submittedName>
</protein>
<organism evidence="1 2">
    <name type="scientific">Streptosporangium canum</name>
    <dbReference type="NCBI Taxonomy" id="324952"/>
    <lineage>
        <taxon>Bacteria</taxon>
        <taxon>Bacillati</taxon>
        <taxon>Actinomycetota</taxon>
        <taxon>Actinomycetes</taxon>
        <taxon>Streptosporangiales</taxon>
        <taxon>Streptosporangiaceae</taxon>
        <taxon>Streptosporangium</taxon>
    </lineage>
</organism>
<accession>A0A1I3WJ12</accession>
<gene>
    <name evidence="1" type="ORF">SAMN05216275_116144</name>
</gene>
<keyword evidence="2" id="KW-1185">Reference proteome</keyword>
<evidence type="ECO:0000313" key="1">
    <source>
        <dbReference type="EMBL" id="SFK06847.1"/>
    </source>
</evidence>
<evidence type="ECO:0000313" key="2">
    <source>
        <dbReference type="Proteomes" id="UP000199111"/>
    </source>
</evidence>
<name>A0A1I3WJ12_9ACTN</name>
<proteinExistence type="predicted"/>